<name>A0A9P6DS50_9AGAM</name>
<evidence type="ECO:0000256" key="1">
    <source>
        <dbReference type="SAM" id="MobiDB-lite"/>
    </source>
</evidence>
<organism evidence="2 3">
    <name type="scientific">Hydnum rufescens UP504</name>
    <dbReference type="NCBI Taxonomy" id="1448309"/>
    <lineage>
        <taxon>Eukaryota</taxon>
        <taxon>Fungi</taxon>
        <taxon>Dikarya</taxon>
        <taxon>Basidiomycota</taxon>
        <taxon>Agaricomycotina</taxon>
        <taxon>Agaricomycetes</taxon>
        <taxon>Cantharellales</taxon>
        <taxon>Hydnaceae</taxon>
        <taxon>Hydnum</taxon>
    </lineage>
</organism>
<feature type="region of interest" description="Disordered" evidence="1">
    <location>
        <begin position="84"/>
        <end position="114"/>
    </location>
</feature>
<dbReference type="AlphaFoldDB" id="A0A9P6DS50"/>
<reference evidence="2" key="1">
    <citation type="journal article" date="2020" name="Nat. Commun.">
        <title>Large-scale genome sequencing of mycorrhizal fungi provides insights into the early evolution of symbiotic traits.</title>
        <authorList>
            <person name="Miyauchi S."/>
            <person name="Kiss E."/>
            <person name="Kuo A."/>
            <person name="Drula E."/>
            <person name="Kohler A."/>
            <person name="Sanchez-Garcia M."/>
            <person name="Morin E."/>
            <person name="Andreopoulos B."/>
            <person name="Barry K.W."/>
            <person name="Bonito G."/>
            <person name="Buee M."/>
            <person name="Carver A."/>
            <person name="Chen C."/>
            <person name="Cichocki N."/>
            <person name="Clum A."/>
            <person name="Culley D."/>
            <person name="Crous P.W."/>
            <person name="Fauchery L."/>
            <person name="Girlanda M."/>
            <person name="Hayes R.D."/>
            <person name="Keri Z."/>
            <person name="LaButti K."/>
            <person name="Lipzen A."/>
            <person name="Lombard V."/>
            <person name="Magnuson J."/>
            <person name="Maillard F."/>
            <person name="Murat C."/>
            <person name="Nolan M."/>
            <person name="Ohm R.A."/>
            <person name="Pangilinan J."/>
            <person name="Pereira M.F."/>
            <person name="Perotto S."/>
            <person name="Peter M."/>
            <person name="Pfister S."/>
            <person name="Riley R."/>
            <person name="Sitrit Y."/>
            <person name="Stielow J.B."/>
            <person name="Szollosi G."/>
            <person name="Zifcakova L."/>
            <person name="Stursova M."/>
            <person name="Spatafora J.W."/>
            <person name="Tedersoo L."/>
            <person name="Vaario L.M."/>
            <person name="Yamada A."/>
            <person name="Yan M."/>
            <person name="Wang P."/>
            <person name="Xu J."/>
            <person name="Bruns T."/>
            <person name="Baldrian P."/>
            <person name="Vilgalys R."/>
            <person name="Dunand C."/>
            <person name="Henrissat B."/>
            <person name="Grigoriev I.V."/>
            <person name="Hibbett D."/>
            <person name="Nagy L.G."/>
            <person name="Martin F.M."/>
        </authorList>
    </citation>
    <scope>NUCLEOTIDE SEQUENCE</scope>
    <source>
        <strain evidence="2">UP504</strain>
    </source>
</reference>
<keyword evidence="3" id="KW-1185">Reference proteome</keyword>
<protein>
    <submittedName>
        <fullName evidence="2">Uncharacterized protein</fullName>
    </submittedName>
</protein>
<dbReference type="Proteomes" id="UP000886523">
    <property type="component" value="Unassembled WGS sequence"/>
</dbReference>
<feature type="compositionally biased region" description="Acidic residues" evidence="1">
    <location>
        <begin position="84"/>
        <end position="94"/>
    </location>
</feature>
<proteinExistence type="predicted"/>
<accession>A0A9P6DS50</accession>
<gene>
    <name evidence="2" type="ORF">BS47DRAFT_1363632</name>
</gene>
<dbReference type="EMBL" id="MU128996">
    <property type="protein sequence ID" value="KAF9511777.1"/>
    <property type="molecule type" value="Genomic_DNA"/>
</dbReference>
<evidence type="ECO:0000313" key="3">
    <source>
        <dbReference type="Proteomes" id="UP000886523"/>
    </source>
</evidence>
<evidence type="ECO:0000313" key="2">
    <source>
        <dbReference type="EMBL" id="KAF9511777.1"/>
    </source>
</evidence>
<sequence>MVLMTNELAPFGSNLIQCFFIGVDSKEAEEWKAVRNVAQDTGKLDNETALAQWDLGQALAHVNSTVIPLKHIFATRNVIWEMKEGEDEGEDVSNDLEPSGHQSDNEGGIGDDDT</sequence>
<comment type="caution">
    <text evidence="2">The sequence shown here is derived from an EMBL/GenBank/DDBJ whole genome shotgun (WGS) entry which is preliminary data.</text>
</comment>